<comment type="caution">
    <text evidence="6">The sequence shown here is derived from an EMBL/GenBank/DDBJ whole genome shotgun (WGS) entry which is preliminary data.</text>
</comment>
<dbReference type="Pfam" id="PF00990">
    <property type="entry name" value="GGDEF"/>
    <property type="match status" value="1"/>
</dbReference>
<dbReference type="InterPro" id="IPR001789">
    <property type="entry name" value="Sig_transdc_resp-reg_receiver"/>
</dbReference>
<protein>
    <submittedName>
        <fullName evidence="6">Diguanylate cyclase</fullName>
    </submittedName>
</protein>
<feature type="modified residue" description="4-aspartylphosphate" evidence="2">
    <location>
        <position position="25"/>
    </location>
</feature>
<evidence type="ECO:0000256" key="1">
    <source>
        <dbReference type="ARBA" id="ARBA00001946"/>
    </source>
</evidence>
<dbReference type="CDD" id="cd00130">
    <property type="entry name" value="PAS"/>
    <property type="match status" value="1"/>
</dbReference>
<dbReference type="InterPro" id="IPR029787">
    <property type="entry name" value="Nucleotide_cyclase"/>
</dbReference>
<reference evidence="6 7" key="1">
    <citation type="journal article" date="2019" name="J. Gen. Appl. Microbiol.">
        <title>Aerobic degradation of cis-dichloroethene by the marine bacterium Marinobacter salsuginis strain 5N-3.</title>
        <authorList>
            <person name="Inoue Y."/>
            <person name="Fukunaga Y."/>
            <person name="Katsumata H."/>
            <person name="Ohji S."/>
            <person name="Hosoyama A."/>
            <person name="Mori K."/>
            <person name="Ando K."/>
        </authorList>
    </citation>
    <scope>NUCLEOTIDE SEQUENCE [LARGE SCALE GENOMIC DNA]</scope>
    <source>
        <strain evidence="6 7">5N-3</strain>
    </source>
</reference>
<sequence>MDEAMDGDAVCQQLQDNAYDLILLDIRMPGKSGLEIMAWLKETGIDSQVIIMSGHSDYRIVRQAFKLGACDYLKKPYDVDDLIQAVGDKVLERRQSRSRATTDWSNPLKGELFRRTLDHLPELVFLLDERKCFEYLNHKVESLTGLPAEELIGQPLSRLVHEDDIAKLPLFFERAEAGEPITQEIKLKTHSGGVGHKDFEIILTSTLGVNPALAQANFSPEDPPFLGIARDITERKQTLELMEFRASHDSLTDLPNRNLFMDRLRLAVSQARRNGQKFAVLFIDLDNFKAVNDAYGHGIGDQLLQKVASGLKNCLREGDTLARYGGDEFMALLPSLDEKKDAATVARKLLTSLETPFRFAGCDLRVSIGTSIGIALYPENGDEAETLVERADMAMYAVKREKKNGFRFYS</sequence>
<dbReference type="SMART" id="SM00448">
    <property type="entry name" value="REC"/>
    <property type="match status" value="1"/>
</dbReference>
<dbReference type="FunFam" id="3.30.70.270:FF:000001">
    <property type="entry name" value="Diguanylate cyclase domain protein"/>
    <property type="match status" value="1"/>
</dbReference>
<dbReference type="Pfam" id="PF00072">
    <property type="entry name" value="Response_reg"/>
    <property type="match status" value="1"/>
</dbReference>
<accession>A0A5M3PTK1</accession>
<dbReference type="Gene3D" id="3.40.50.2300">
    <property type="match status" value="1"/>
</dbReference>
<dbReference type="PROSITE" id="PS50110">
    <property type="entry name" value="RESPONSE_REGULATORY"/>
    <property type="match status" value="1"/>
</dbReference>
<dbReference type="InterPro" id="IPR011006">
    <property type="entry name" value="CheY-like_superfamily"/>
</dbReference>
<dbReference type="PANTHER" id="PTHR46663:SF3">
    <property type="entry name" value="SLL0267 PROTEIN"/>
    <property type="match status" value="1"/>
</dbReference>
<dbReference type="AlphaFoldDB" id="A0A5M3PTK1"/>
<feature type="domain" description="Response regulatory" evidence="3">
    <location>
        <begin position="1"/>
        <end position="90"/>
    </location>
</feature>
<evidence type="ECO:0000256" key="2">
    <source>
        <dbReference type="PROSITE-ProRule" id="PRU00169"/>
    </source>
</evidence>
<dbReference type="InterPro" id="IPR013767">
    <property type="entry name" value="PAS_fold"/>
</dbReference>
<dbReference type="NCBIfam" id="TIGR00254">
    <property type="entry name" value="GGDEF"/>
    <property type="match status" value="1"/>
</dbReference>
<dbReference type="InterPro" id="IPR035965">
    <property type="entry name" value="PAS-like_dom_sf"/>
</dbReference>
<feature type="domain" description="GGDEF" evidence="5">
    <location>
        <begin position="276"/>
        <end position="410"/>
    </location>
</feature>
<proteinExistence type="predicted"/>
<evidence type="ECO:0000259" key="3">
    <source>
        <dbReference type="PROSITE" id="PS50110"/>
    </source>
</evidence>
<dbReference type="CDD" id="cd01949">
    <property type="entry name" value="GGDEF"/>
    <property type="match status" value="1"/>
</dbReference>
<dbReference type="SMART" id="SM00091">
    <property type="entry name" value="PAS"/>
    <property type="match status" value="1"/>
</dbReference>
<evidence type="ECO:0000259" key="5">
    <source>
        <dbReference type="PROSITE" id="PS50887"/>
    </source>
</evidence>
<dbReference type="InterPro" id="IPR043128">
    <property type="entry name" value="Rev_trsase/Diguanyl_cyclase"/>
</dbReference>
<dbReference type="NCBIfam" id="TIGR00229">
    <property type="entry name" value="sensory_box"/>
    <property type="match status" value="1"/>
</dbReference>
<dbReference type="PANTHER" id="PTHR46663">
    <property type="entry name" value="DIGUANYLATE CYCLASE DGCT-RELATED"/>
    <property type="match status" value="1"/>
</dbReference>
<dbReference type="Proteomes" id="UP000340077">
    <property type="component" value="Unassembled WGS sequence"/>
</dbReference>
<dbReference type="GO" id="GO:0003824">
    <property type="term" value="F:catalytic activity"/>
    <property type="evidence" value="ECO:0007669"/>
    <property type="project" value="UniProtKB-ARBA"/>
</dbReference>
<dbReference type="SMART" id="SM00267">
    <property type="entry name" value="GGDEF"/>
    <property type="match status" value="1"/>
</dbReference>
<dbReference type="PROSITE" id="PS50887">
    <property type="entry name" value="GGDEF"/>
    <property type="match status" value="1"/>
</dbReference>
<dbReference type="Pfam" id="PF00989">
    <property type="entry name" value="PAS"/>
    <property type="match status" value="1"/>
</dbReference>
<dbReference type="InterPro" id="IPR052163">
    <property type="entry name" value="DGC-Regulatory_Protein"/>
</dbReference>
<dbReference type="InterPro" id="IPR000160">
    <property type="entry name" value="GGDEF_dom"/>
</dbReference>
<dbReference type="GO" id="GO:0000160">
    <property type="term" value="P:phosphorelay signal transduction system"/>
    <property type="evidence" value="ECO:0007669"/>
    <property type="project" value="InterPro"/>
</dbReference>
<dbReference type="InterPro" id="IPR000014">
    <property type="entry name" value="PAS"/>
</dbReference>
<dbReference type="PROSITE" id="PS50112">
    <property type="entry name" value="PAS"/>
    <property type="match status" value="1"/>
</dbReference>
<feature type="domain" description="PAS" evidence="4">
    <location>
        <begin position="109"/>
        <end position="179"/>
    </location>
</feature>
<dbReference type="EMBL" id="BGZH01000006">
    <property type="protein sequence ID" value="GBO86263.1"/>
    <property type="molecule type" value="Genomic_DNA"/>
</dbReference>
<comment type="cofactor">
    <cofactor evidence="1">
        <name>Mg(2+)</name>
        <dbReference type="ChEBI" id="CHEBI:18420"/>
    </cofactor>
</comment>
<evidence type="ECO:0000313" key="6">
    <source>
        <dbReference type="EMBL" id="GBO86263.1"/>
    </source>
</evidence>
<dbReference type="Gene3D" id="3.30.70.270">
    <property type="match status" value="1"/>
</dbReference>
<keyword evidence="2" id="KW-0597">Phosphoprotein</keyword>
<evidence type="ECO:0000313" key="7">
    <source>
        <dbReference type="Proteomes" id="UP000340077"/>
    </source>
</evidence>
<keyword evidence="7" id="KW-1185">Reference proteome</keyword>
<dbReference type="Gene3D" id="3.30.450.20">
    <property type="entry name" value="PAS domain"/>
    <property type="match status" value="1"/>
</dbReference>
<dbReference type="SUPFAM" id="SSF55785">
    <property type="entry name" value="PYP-like sensor domain (PAS domain)"/>
    <property type="match status" value="1"/>
</dbReference>
<dbReference type="SUPFAM" id="SSF55073">
    <property type="entry name" value="Nucleotide cyclase"/>
    <property type="match status" value="1"/>
</dbReference>
<name>A0A5M3PTK1_9GAMM</name>
<organism evidence="6 7">
    <name type="scientific">Marinobacter salsuginis</name>
    <dbReference type="NCBI Taxonomy" id="418719"/>
    <lineage>
        <taxon>Bacteria</taxon>
        <taxon>Pseudomonadati</taxon>
        <taxon>Pseudomonadota</taxon>
        <taxon>Gammaproteobacteria</taxon>
        <taxon>Pseudomonadales</taxon>
        <taxon>Marinobacteraceae</taxon>
        <taxon>Marinobacter</taxon>
    </lineage>
</organism>
<dbReference type="SUPFAM" id="SSF52172">
    <property type="entry name" value="CheY-like"/>
    <property type="match status" value="1"/>
</dbReference>
<evidence type="ECO:0000259" key="4">
    <source>
        <dbReference type="PROSITE" id="PS50112"/>
    </source>
</evidence>
<gene>
    <name evidence="6" type="ORF">MS5N3_37140</name>
</gene>
<dbReference type="GO" id="GO:0006355">
    <property type="term" value="P:regulation of DNA-templated transcription"/>
    <property type="evidence" value="ECO:0007669"/>
    <property type="project" value="InterPro"/>
</dbReference>